<organism evidence="3 4">
    <name type="scientific">Tsukamurella strandjordii</name>
    <dbReference type="NCBI Taxonomy" id="147577"/>
    <lineage>
        <taxon>Bacteria</taxon>
        <taxon>Bacillati</taxon>
        <taxon>Actinomycetota</taxon>
        <taxon>Actinomycetes</taxon>
        <taxon>Mycobacteriales</taxon>
        <taxon>Tsukamurellaceae</taxon>
        <taxon>Tsukamurella</taxon>
    </lineage>
</organism>
<protein>
    <submittedName>
        <fullName evidence="3">Endonuclease/exonuclease/phosphatase family protein</fullName>
    </submittedName>
</protein>
<proteinExistence type="predicted"/>
<accession>A0AA90SS77</accession>
<keyword evidence="3" id="KW-0540">Nuclease</keyword>
<keyword evidence="1" id="KW-0812">Transmembrane</keyword>
<sequence length="312" mass="32913">MRIVLRPVASIVGTAALIVAIVALALHFWPGSRDATLAATAVSPVLFVATAVLALVCLMAIRAWLRLVLVCAVVAAGLWVQSPLYRADGPPVDRVITVLTSNLQVGAGDVDALAKLVRDRRVDVLAVEELTPAAAQRIAASTIATDLPNGFVRPVEMADGTGLYSRYPLTSSASIPGFTLEGITAVATVPGRGEVQLFALHPVPPLQPETWDRELRQIGSLLQGVPAGRPVIALGDYNATYDHVQFRRLLTGGYQDAGILAGAGWLPTYPTDKPYPPMVGIDHVLLRGLGASEVTRHEIPGADHKALLATVG</sequence>
<evidence type="ECO:0000256" key="1">
    <source>
        <dbReference type="SAM" id="Phobius"/>
    </source>
</evidence>
<dbReference type="SUPFAM" id="SSF56219">
    <property type="entry name" value="DNase I-like"/>
    <property type="match status" value="1"/>
</dbReference>
<feature type="transmembrane region" description="Helical" evidence="1">
    <location>
        <begin position="63"/>
        <end position="80"/>
    </location>
</feature>
<dbReference type="InterPro" id="IPR005135">
    <property type="entry name" value="Endo/exonuclease/phosphatase"/>
</dbReference>
<keyword evidence="3" id="KW-0255">Endonuclease</keyword>
<evidence type="ECO:0000313" key="4">
    <source>
        <dbReference type="Proteomes" id="UP001178281"/>
    </source>
</evidence>
<reference evidence="3" key="1">
    <citation type="submission" date="2023-08" db="EMBL/GenBank/DDBJ databases">
        <title>The draft genome of Tsukamurella strandjordii strain 050030.</title>
        <authorList>
            <person name="Zhao F."/>
            <person name="Feng Y."/>
            <person name="Zong Z."/>
        </authorList>
    </citation>
    <scope>NUCLEOTIDE SEQUENCE</scope>
    <source>
        <strain evidence="3">050030</strain>
    </source>
</reference>
<name>A0AA90SS77_9ACTN</name>
<dbReference type="Proteomes" id="UP001178281">
    <property type="component" value="Unassembled WGS sequence"/>
</dbReference>
<comment type="caution">
    <text evidence="3">The sequence shown here is derived from an EMBL/GenBank/DDBJ whole genome shotgun (WGS) entry which is preliminary data.</text>
</comment>
<dbReference type="Gene3D" id="3.60.10.10">
    <property type="entry name" value="Endonuclease/exonuclease/phosphatase"/>
    <property type="match status" value="1"/>
</dbReference>
<dbReference type="InterPro" id="IPR036691">
    <property type="entry name" value="Endo/exonu/phosph_ase_sf"/>
</dbReference>
<gene>
    <name evidence="3" type="ORF">Q7X28_16665</name>
</gene>
<dbReference type="AlphaFoldDB" id="A0AA90SS77"/>
<dbReference type="GO" id="GO:0004519">
    <property type="term" value="F:endonuclease activity"/>
    <property type="evidence" value="ECO:0007669"/>
    <property type="project" value="UniProtKB-KW"/>
</dbReference>
<dbReference type="EMBL" id="JAUTIX010000006">
    <property type="protein sequence ID" value="MDP0399561.1"/>
    <property type="molecule type" value="Genomic_DNA"/>
</dbReference>
<evidence type="ECO:0000259" key="2">
    <source>
        <dbReference type="Pfam" id="PF03372"/>
    </source>
</evidence>
<keyword evidence="1" id="KW-0472">Membrane</keyword>
<dbReference type="RefSeq" id="WP_305112144.1">
    <property type="nucleotide sequence ID" value="NZ_JAUTIX010000006.1"/>
</dbReference>
<keyword evidence="3" id="KW-0378">Hydrolase</keyword>
<feature type="domain" description="Endonuclease/exonuclease/phosphatase" evidence="2">
    <location>
        <begin position="99"/>
        <end position="297"/>
    </location>
</feature>
<evidence type="ECO:0000313" key="3">
    <source>
        <dbReference type="EMBL" id="MDP0399561.1"/>
    </source>
</evidence>
<feature type="transmembrane region" description="Helical" evidence="1">
    <location>
        <begin position="7"/>
        <end position="29"/>
    </location>
</feature>
<keyword evidence="4" id="KW-1185">Reference proteome</keyword>
<keyword evidence="1" id="KW-1133">Transmembrane helix</keyword>
<feature type="transmembrane region" description="Helical" evidence="1">
    <location>
        <begin position="35"/>
        <end position="56"/>
    </location>
</feature>
<dbReference type="Pfam" id="PF03372">
    <property type="entry name" value="Exo_endo_phos"/>
    <property type="match status" value="1"/>
</dbReference>